<dbReference type="Gene3D" id="1.25.40.10">
    <property type="entry name" value="Tetratricopeptide repeat domain"/>
    <property type="match status" value="3"/>
</dbReference>
<feature type="repeat" description="TPR" evidence="1">
    <location>
        <begin position="155"/>
        <end position="188"/>
    </location>
</feature>
<dbReference type="PANTHER" id="PTHR44366:SF1">
    <property type="entry name" value="UDP-N-ACETYLGLUCOSAMINE--PEPTIDE N-ACETYLGLUCOSAMINYLTRANSFERASE 110 KDA SUBUNIT"/>
    <property type="match status" value="1"/>
</dbReference>
<feature type="signal peptide" evidence="2">
    <location>
        <begin position="1"/>
        <end position="22"/>
    </location>
</feature>
<dbReference type="SMART" id="SM00028">
    <property type="entry name" value="TPR"/>
    <property type="match status" value="5"/>
</dbReference>
<evidence type="ECO:0000313" key="3">
    <source>
        <dbReference type="EMBL" id="TXB70270.1"/>
    </source>
</evidence>
<feature type="chain" id="PRO_5022780507" evidence="2">
    <location>
        <begin position="23"/>
        <end position="412"/>
    </location>
</feature>
<dbReference type="EMBL" id="VOOR01000001">
    <property type="protein sequence ID" value="TXB70270.1"/>
    <property type="molecule type" value="Genomic_DNA"/>
</dbReference>
<dbReference type="Pfam" id="PF14559">
    <property type="entry name" value="TPR_19"/>
    <property type="match status" value="1"/>
</dbReference>
<dbReference type="PROSITE" id="PS50005">
    <property type="entry name" value="TPR"/>
    <property type="match status" value="1"/>
</dbReference>
<proteinExistence type="predicted"/>
<name>A0A5C6S6Z7_9BACT</name>
<accession>A0A5C6S6Z7</accession>
<organism evidence="3 4">
    <name type="scientific">Phaeodactylibacter luteus</name>
    <dbReference type="NCBI Taxonomy" id="1564516"/>
    <lineage>
        <taxon>Bacteria</taxon>
        <taxon>Pseudomonadati</taxon>
        <taxon>Bacteroidota</taxon>
        <taxon>Saprospiria</taxon>
        <taxon>Saprospirales</taxon>
        <taxon>Haliscomenobacteraceae</taxon>
        <taxon>Phaeodactylibacter</taxon>
    </lineage>
</organism>
<comment type="caution">
    <text evidence="3">The sequence shown here is derived from an EMBL/GenBank/DDBJ whole genome shotgun (WGS) entry which is preliminary data.</text>
</comment>
<keyword evidence="1" id="KW-0802">TPR repeat</keyword>
<evidence type="ECO:0000313" key="4">
    <source>
        <dbReference type="Proteomes" id="UP000321580"/>
    </source>
</evidence>
<dbReference type="PANTHER" id="PTHR44366">
    <property type="entry name" value="UDP-N-ACETYLGLUCOSAMINE--PEPTIDE N-ACETYLGLUCOSAMINYLTRANSFERASE 110 KDA SUBUNIT"/>
    <property type="match status" value="1"/>
</dbReference>
<dbReference type="InterPro" id="IPR011990">
    <property type="entry name" value="TPR-like_helical_dom_sf"/>
</dbReference>
<protein>
    <submittedName>
        <fullName evidence="3">Tetratricopeptide repeat protein</fullName>
    </submittedName>
</protein>
<dbReference type="GO" id="GO:0006493">
    <property type="term" value="P:protein O-linked glycosylation"/>
    <property type="evidence" value="ECO:0007669"/>
    <property type="project" value="InterPro"/>
</dbReference>
<dbReference type="SUPFAM" id="SSF48452">
    <property type="entry name" value="TPR-like"/>
    <property type="match status" value="2"/>
</dbReference>
<keyword evidence="4" id="KW-1185">Reference proteome</keyword>
<evidence type="ECO:0000256" key="2">
    <source>
        <dbReference type="SAM" id="SignalP"/>
    </source>
</evidence>
<reference evidence="3 4" key="1">
    <citation type="submission" date="2019-08" db="EMBL/GenBank/DDBJ databases">
        <title>Genome of Phaeodactylibacter luteus.</title>
        <authorList>
            <person name="Bowman J.P."/>
        </authorList>
    </citation>
    <scope>NUCLEOTIDE SEQUENCE [LARGE SCALE GENOMIC DNA]</scope>
    <source>
        <strain evidence="3 4">KCTC 42180</strain>
    </source>
</reference>
<dbReference type="InterPro" id="IPR037919">
    <property type="entry name" value="OGT"/>
</dbReference>
<dbReference type="Proteomes" id="UP000321580">
    <property type="component" value="Unassembled WGS sequence"/>
</dbReference>
<dbReference type="InterPro" id="IPR019734">
    <property type="entry name" value="TPR_rpt"/>
</dbReference>
<dbReference type="OrthoDB" id="5477158at2"/>
<evidence type="ECO:0000256" key="1">
    <source>
        <dbReference type="PROSITE-ProRule" id="PRU00339"/>
    </source>
</evidence>
<gene>
    <name evidence="3" type="ORF">FRY97_00785</name>
</gene>
<dbReference type="AlphaFoldDB" id="A0A5C6S6Z7"/>
<dbReference type="PROSITE" id="PS51257">
    <property type="entry name" value="PROKAR_LIPOPROTEIN"/>
    <property type="match status" value="1"/>
</dbReference>
<dbReference type="Pfam" id="PF13374">
    <property type="entry name" value="TPR_10"/>
    <property type="match status" value="1"/>
</dbReference>
<sequence length="412" mass="46497">MKKIKIPLIAALAIGIAFSACQNESQEAASANTADEAAVAKLLDRNERIRYDKEWDQVQNYYVKFREAIQKEEDDAKDRLAMADLFINEARITGEHGHYYPAALEVLAGIPESHPDKDIRFRKLSTQASVELSLHDFQKALKTAEAAVAINPYNAQIYGALVDANVELGHYEEAVKMADKMVSIRPDMRSYARVSYLREIHGQVEGALEAMQLAVDAGYPGYEATAWARLTLGEMYERYGMLKEAEAQYNIILAEREDYPFAIASLANLEMGRGNYEKAEQMLKDACEIIPEFGFYEQLAEIYKTTGRTAEFEATMDELWVMLKDDTDSGHDMSLEYANLYSDLSGEQEKALEYALGEYEKRPANIDVNRVLAKIYSRMGKVDEATAHLQKAQATNAKYPELDELKQQLASR</sequence>
<keyword evidence="2" id="KW-0732">Signal</keyword>
<dbReference type="RefSeq" id="WP_147165502.1">
    <property type="nucleotide sequence ID" value="NZ_VOOR01000001.1"/>
</dbReference>
<dbReference type="GO" id="GO:0097363">
    <property type="term" value="F:protein O-acetylglucosaminyltransferase activity"/>
    <property type="evidence" value="ECO:0007669"/>
    <property type="project" value="TreeGrafter"/>
</dbReference>